<sequence>MFIDMAYSSPTIAKHTVYSLPRNILVYYYRSIGTGRSIIIIIETIIRLARHVIDGERRFGPPVCVWFQWARGTGLKEASWRVRVQTCSYTTAT</sequence>
<protein>
    <submittedName>
        <fullName evidence="1">Uncharacterized protein</fullName>
    </submittedName>
</protein>
<accession>C0PAQ3</accession>
<name>C0PAQ3_MAIZE</name>
<organism evidence="1">
    <name type="scientific">Zea mays</name>
    <name type="common">Maize</name>
    <dbReference type="NCBI Taxonomy" id="4577"/>
    <lineage>
        <taxon>Eukaryota</taxon>
        <taxon>Viridiplantae</taxon>
        <taxon>Streptophyta</taxon>
        <taxon>Embryophyta</taxon>
        <taxon>Tracheophyta</taxon>
        <taxon>Spermatophyta</taxon>
        <taxon>Magnoliopsida</taxon>
        <taxon>Liliopsida</taxon>
        <taxon>Poales</taxon>
        <taxon>Poaceae</taxon>
        <taxon>PACMAD clade</taxon>
        <taxon>Panicoideae</taxon>
        <taxon>Andropogonodae</taxon>
        <taxon>Andropogoneae</taxon>
        <taxon>Tripsacinae</taxon>
        <taxon>Zea</taxon>
    </lineage>
</organism>
<reference evidence="1" key="1">
    <citation type="journal article" date="2009" name="PLoS Genet.">
        <title>Sequencing, mapping, and analysis of 27,455 maize full-length cDNAs.</title>
        <authorList>
            <person name="Soderlund C."/>
            <person name="Descour A."/>
            <person name="Kudrna D."/>
            <person name="Bomhoff M."/>
            <person name="Boyd L."/>
            <person name="Currie J."/>
            <person name="Angelova A."/>
            <person name="Collura K."/>
            <person name="Wissotski M."/>
            <person name="Ashley E."/>
            <person name="Morrow D."/>
            <person name="Fernandes J."/>
            <person name="Walbot V."/>
            <person name="Yu Y."/>
        </authorList>
    </citation>
    <scope>NUCLEOTIDE SEQUENCE</scope>
    <source>
        <strain evidence="1">B73</strain>
    </source>
</reference>
<evidence type="ECO:0000313" key="1">
    <source>
        <dbReference type="EMBL" id="ACN31248.1"/>
    </source>
</evidence>
<dbReference type="EMBL" id="BT065372">
    <property type="protein sequence ID" value="ACN31248.1"/>
    <property type="molecule type" value="mRNA"/>
</dbReference>
<reference evidence="1" key="2">
    <citation type="submission" date="2012-06" db="EMBL/GenBank/DDBJ databases">
        <authorList>
            <person name="Yu Y."/>
            <person name="Currie J."/>
            <person name="Lomeli R."/>
            <person name="Angelova A."/>
            <person name="Collura K."/>
            <person name="Wissotski M."/>
            <person name="Campos D."/>
            <person name="Kudrna D."/>
            <person name="Golser W."/>
            <person name="Ashely E."/>
            <person name="Descour A."/>
            <person name="Fernandes J."/>
            <person name="Soderlund C."/>
            <person name="Walbot V."/>
        </authorList>
    </citation>
    <scope>NUCLEOTIDE SEQUENCE</scope>
    <source>
        <strain evidence="1">B73</strain>
    </source>
</reference>
<dbReference type="AlphaFoldDB" id="C0PAQ3"/>
<proteinExistence type="evidence at transcript level"/>